<gene>
    <name evidence="8" type="ORF">FRUB_03397</name>
</gene>
<proteinExistence type="inferred from homology"/>
<dbReference type="AlphaFoldDB" id="A0A225DZ42"/>
<evidence type="ECO:0000256" key="2">
    <source>
        <dbReference type="ARBA" id="ARBA00023015"/>
    </source>
</evidence>
<keyword evidence="5" id="KW-1133">Transmembrane helix</keyword>
<feature type="transmembrane region" description="Helical" evidence="5">
    <location>
        <begin position="253"/>
        <end position="275"/>
    </location>
</feature>
<feature type="domain" description="RNA polymerase sigma-70 region 2" evidence="6">
    <location>
        <begin position="43"/>
        <end position="110"/>
    </location>
</feature>
<keyword evidence="5" id="KW-0472">Membrane</keyword>
<feature type="transmembrane region" description="Helical" evidence="5">
    <location>
        <begin position="193"/>
        <end position="211"/>
    </location>
</feature>
<accession>A0A225DZ42</accession>
<sequence>MALEPVIRNFGRRLAAEDARGFGDRELLGRFLADRDEVAFAAIVERHGAMVRGVCHRVLGHEQDCEDACQAVFLVLARRAAAVRKHDSLASWLHGVAIRVARKALARRSRQPVHTPDTADVAVPDATAEVTWRDAKRLVDAAVARLPERFRLPVVLCYLEGLTRDEAAAQLGWTTATLRGRLERGRDRLRADLARRGFPLSAAFLAVAFTNPSTASAASWAATLATTILGPAGPSPAASALAYGAIPSMKKKLVIVLIAFAGVLASGVVALKALAPPLPPGTPTKAVRVYDPDPASPPTPDELKGVWVNEQIYPDGTGKKTWTLRFPDGQHSVLELDGVSPGVKYVMTRRQTYRFPKPDEMETTVTERYHFDDPLKLRPAETKPQTSSFKWDNKERTSFTLTYKPERAEDASTSLTYRKTEPPAVKPDPLVPEYLTKIDRTIRKQPVYETKTPGYLLLAFGPEAKHKIWVVIDGNKLYIDRNGNGDLTEPGEKIDNTVGVGELFSSLVTGNKPEDTKTAFIFVAGGIAAPGGTSYGDLTISGAIEAEGRILAMMRVGGKPAQKTGIGYTWFRDTPADAKVFHFASPVVTLQPSMSAPFALDANEPANPDRKFYVELGTPGIGFGTFATIEGKSFPKDVNPVADFEFPAAEAGKPPIKFQKTLSYRQMTAFGVVDQFGADVTIPEGAGRGKGPAKVTLSFPNCPVGKIEPRTFEVYYRVKVTNEKPK</sequence>
<dbReference type="InterPro" id="IPR039425">
    <property type="entry name" value="RNA_pol_sigma-70-like"/>
</dbReference>
<keyword evidence="2" id="KW-0805">Transcription regulation</keyword>
<dbReference type="GO" id="GO:0006352">
    <property type="term" value="P:DNA-templated transcription initiation"/>
    <property type="evidence" value="ECO:0007669"/>
    <property type="project" value="InterPro"/>
</dbReference>
<dbReference type="InterPro" id="IPR013325">
    <property type="entry name" value="RNA_pol_sigma_r2"/>
</dbReference>
<comment type="similarity">
    <text evidence="1">Belongs to the sigma-70 factor family. ECF subfamily.</text>
</comment>
<evidence type="ECO:0000256" key="5">
    <source>
        <dbReference type="SAM" id="Phobius"/>
    </source>
</evidence>
<dbReference type="RefSeq" id="WP_161967415.1">
    <property type="nucleotide sequence ID" value="NZ_NIDE01000004.1"/>
</dbReference>
<keyword evidence="3" id="KW-0731">Sigma factor</keyword>
<dbReference type="PANTHER" id="PTHR43133:SF51">
    <property type="entry name" value="RNA POLYMERASE SIGMA FACTOR"/>
    <property type="match status" value="1"/>
</dbReference>
<evidence type="ECO:0000313" key="9">
    <source>
        <dbReference type="Proteomes" id="UP000214646"/>
    </source>
</evidence>
<name>A0A225DZ42_9BACT</name>
<dbReference type="InterPro" id="IPR013249">
    <property type="entry name" value="RNA_pol_sigma70_r4_t2"/>
</dbReference>
<dbReference type="PANTHER" id="PTHR43133">
    <property type="entry name" value="RNA POLYMERASE ECF-TYPE SIGMA FACTO"/>
    <property type="match status" value="1"/>
</dbReference>
<keyword evidence="4" id="KW-0804">Transcription</keyword>
<feature type="domain" description="RNA polymerase sigma factor 70 region 4 type 2" evidence="7">
    <location>
        <begin position="137"/>
        <end position="189"/>
    </location>
</feature>
<evidence type="ECO:0000256" key="3">
    <source>
        <dbReference type="ARBA" id="ARBA00023082"/>
    </source>
</evidence>
<evidence type="ECO:0000256" key="1">
    <source>
        <dbReference type="ARBA" id="ARBA00010641"/>
    </source>
</evidence>
<dbReference type="NCBIfam" id="TIGR02937">
    <property type="entry name" value="sigma70-ECF"/>
    <property type="match status" value="1"/>
</dbReference>
<dbReference type="CDD" id="cd06171">
    <property type="entry name" value="Sigma70_r4"/>
    <property type="match status" value="1"/>
</dbReference>
<dbReference type="Pfam" id="PF08281">
    <property type="entry name" value="Sigma70_r4_2"/>
    <property type="match status" value="1"/>
</dbReference>
<dbReference type="GO" id="GO:0003677">
    <property type="term" value="F:DNA binding"/>
    <property type="evidence" value="ECO:0007669"/>
    <property type="project" value="InterPro"/>
</dbReference>
<keyword evidence="9" id="KW-1185">Reference proteome</keyword>
<comment type="caution">
    <text evidence="8">The sequence shown here is derived from an EMBL/GenBank/DDBJ whole genome shotgun (WGS) entry which is preliminary data.</text>
</comment>
<organism evidence="8 9">
    <name type="scientific">Fimbriiglobus ruber</name>
    <dbReference type="NCBI Taxonomy" id="1908690"/>
    <lineage>
        <taxon>Bacteria</taxon>
        <taxon>Pseudomonadati</taxon>
        <taxon>Planctomycetota</taxon>
        <taxon>Planctomycetia</taxon>
        <taxon>Gemmatales</taxon>
        <taxon>Gemmataceae</taxon>
        <taxon>Fimbriiglobus</taxon>
    </lineage>
</organism>
<dbReference type="OrthoDB" id="272566at2"/>
<evidence type="ECO:0000256" key="4">
    <source>
        <dbReference type="ARBA" id="ARBA00023163"/>
    </source>
</evidence>
<dbReference type="InterPro" id="IPR014284">
    <property type="entry name" value="RNA_pol_sigma-70_dom"/>
</dbReference>
<reference evidence="9" key="1">
    <citation type="submission" date="2017-06" db="EMBL/GenBank/DDBJ databases">
        <title>Genome analysis of Fimbriiglobus ruber SP5, the first member of the order Planctomycetales with confirmed chitinolytic capability.</title>
        <authorList>
            <person name="Ravin N.V."/>
            <person name="Rakitin A.L."/>
            <person name="Ivanova A.A."/>
            <person name="Beletsky A.V."/>
            <person name="Kulichevskaya I.S."/>
            <person name="Mardanov A.V."/>
            <person name="Dedysh S.N."/>
        </authorList>
    </citation>
    <scope>NUCLEOTIDE SEQUENCE [LARGE SCALE GENOMIC DNA]</scope>
    <source>
        <strain evidence="9">SP5</strain>
    </source>
</reference>
<evidence type="ECO:0000313" key="8">
    <source>
        <dbReference type="EMBL" id="OWK43798.1"/>
    </source>
</evidence>
<dbReference type="SUPFAM" id="SSF88659">
    <property type="entry name" value="Sigma3 and sigma4 domains of RNA polymerase sigma factors"/>
    <property type="match status" value="1"/>
</dbReference>
<dbReference type="Gene3D" id="1.10.1740.10">
    <property type="match status" value="1"/>
</dbReference>
<dbReference type="EMBL" id="NIDE01000004">
    <property type="protein sequence ID" value="OWK43798.1"/>
    <property type="molecule type" value="Genomic_DNA"/>
</dbReference>
<protein>
    <submittedName>
        <fullName evidence="8">High-affnity carbon uptake protein Hat/HatR</fullName>
    </submittedName>
</protein>
<dbReference type="Gene3D" id="1.10.10.10">
    <property type="entry name" value="Winged helix-like DNA-binding domain superfamily/Winged helix DNA-binding domain"/>
    <property type="match status" value="1"/>
</dbReference>
<dbReference type="InterPro" id="IPR036388">
    <property type="entry name" value="WH-like_DNA-bd_sf"/>
</dbReference>
<dbReference type="InterPro" id="IPR013324">
    <property type="entry name" value="RNA_pol_sigma_r3/r4-like"/>
</dbReference>
<feature type="transmembrane region" description="Helical" evidence="5">
    <location>
        <begin position="217"/>
        <end position="246"/>
    </location>
</feature>
<dbReference type="Pfam" id="PF04542">
    <property type="entry name" value="Sigma70_r2"/>
    <property type="match status" value="1"/>
</dbReference>
<keyword evidence="5" id="KW-0812">Transmembrane</keyword>
<dbReference type="GO" id="GO:0016987">
    <property type="term" value="F:sigma factor activity"/>
    <property type="evidence" value="ECO:0007669"/>
    <property type="project" value="UniProtKB-KW"/>
</dbReference>
<dbReference type="SUPFAM" id="SSF88946">
    <property type="entry name" value="Sigma2 domain of RNA polymerase sigma factors"/>
    <property type="match status" value="1"/>
</dbReference>
<evidence type="ECO:0000259" key="6">
    <source>
        <dbReference type="Pfam" id="PF04542"/>
    </source>
</evidence>
<evidence type="ECO:0000259" key="7">
    <source>
        <dbReference type="Pfam" id="PF08281"/>
    </source>
</evidence>
<dbReference type="Proteomes" id="UP000214646">
    <property type="component" value="Unassembled WGS sequence"/>
</dbReference>
<dbReference type="InterPro" id="IPR007627">
    <property type="entry name" value="RNA_pol_sigma70_r2"/>
</dbReference>